<dbReference type="GO" id="GO:0005634">
    <property type="term" value="C:nucleus"/>
    <property type="evidence" value="ECO:0007669"/>
    <property type="project" value="TreeGrafter"/>
</dbReference>
<keyword evidence="7" id="KW-1185">Reference proteome</keyword>
<dbReference type="PANTHER" id="PTHR12197:SF251">
    <property type="entry name" value="EG:BACR7C10.4 PROTEIN"/>
    <property type="match status" value="1"/>
</dbReference>
<dbReference type="SUPFAM" id="SSF144232">
    <property type="entry name" value="HIT/MYND zinc finger-like"/>
    <property type="match status" value="1"/>
</dbReference>
<dbReference type="AlphaFoldDB" id="A0A1D1UW00"/>
<dbReference type="Gene3D" id="2.170.270.10">
    <property type="entry name" value="SET domain"/>
    <property type="match status" value="1"/>
</dbReference>
<reference evidence="6 7" key="1">
    <citation type="journal article" date="2016" name="Nat. Commun.">
        <title>Extremotolerant tardigrade genome and improved radiotolerance of human cultured cells by tardigrade-unique protein.</title>
        <authorList>
            <person name="Hashimoto T."/>
            <person name="Horikawa D.D."/>
            <person name="Saito Y."/>
            <person name="Kuwahara H."/>
            <person name="Kozuka-Hata H."/>
            <person name="Shin-I T."/>
            <person name="Minakuchi Y."/>
            <person name="Ohishi K."/>
            <person name="Motoyama A."/>
            <person name="Aizu T."/>
            <person name="Enomoto A."/>
            <person name="Kondo K."/>
            <person name="Tanaka S."/>
            <person name="Hara Y."/>
            <person name="Koshikawa S."/>
            <person name="Sagara H."/>
            <person name="Miura T."/>
            <person name="Yokobori S."/>
            <person name="Miyagawa K."/>
            <person name="Suzuki Y."/>
            <person name="Kubo T."/>
            <person name="Oyama M."/>
            <person name="Kohara Y."/>
            <person name="Fujiyama A."/>
            <person name="Arakawa K."/>
            <person name="Katayama T."/>
            <person name="Toyoda A."/>
            <person name="Kunieda T."/>
        </authorList>
    </citation>
    <scope>NUCLEOTIDE SEQUENCE [LARGE SCALE GENOMIC DNA]</scope>
    <source>
        <strain evidence="6 7">YOKOZUNA-1</strain>
    </source>
</reference>
<dbReference type="GO" id="GO:0008270">
    <property type="term" value="F:zinc ion binding"/>
    <property type="evidence" value="ECO:0007669"/>
    <property type="project" value="UniProtKB-KW"/>
</dbReference>
<evidence type="ECO:0000256" key="4">
    <source>
        <dbReference type="PROSITE-ProRule" id="PRU00134"/>
    </source>
</evidence>
<feature type="domain" description="MYND-type" evidence="5">
    <location>
        <begin position="52"/>
        <end position="91"/>
    </location>
</feature>
<keyword evidence="2 4" id="KW-0863">Zinc-finger</keyword>
<dbReference type="Gene3D" id="6.10.140.2220">
    <property type="match status" value="1"/>
</dbReference>
<organism evidence="6 7">
    <name type="scientific">Ramazzottius varieornatus</name>
    <name type="common">Water bear</name>
    <name type="synonym">Tardigrade</name>
    <dbReference type="NCBI Taxonomy" id="947166"/>
    <lineage>
        <taxon>Eukaryota</taxon>
        <taxon>Metazoa</taxon>
        <taxon>Ecdysozoa</taxon>
        <taxon>Tardigrada</taxon>
        <taxon>Eutardigrada</taxon>
        <taxon>Parachela</taxon>
        <taxon>Hypsibioidea</taxon>
        <taxon>Ramazzottiidae</taxon>
        <taxon>Ramazzottius</taxon>
    </lineage>
</organism>
<dbReference type="EMBL" id="BDGG01000002">
    <property type="protein sequence ID" value="GAU93826.1"/>
    <property type="molecule type" value="Genomic_DNA"/>
</dbReference>
<dbReference type="PROSITE" id="PS50865">
    <property type="entry name" value="ZF_MYND_2"/>
    <property type="match status" value="1"/>
</dbReference>
<evidence type="ECO:0000259" key="5">
    <source>
        <dbReference type="PROSITE" id="PS50865"/>
    </source>
</evidence>
<accession>A0A1D1UW00</accession>
<dbReference type="InterPro" id="IPR046341">
    <property type="entry name" value="SET_dom_sf"/>
</dbReference>
<dbReference type="InterPro" id="IPR050869">
    <property type="entry name" value="H3K4_H4K5_MeTrfase"/>
</dbReference>
<dbReference type="PANTHER" id="PTHR12197">
    <property type="entry name" value="HISTONE-LYSINE N-METHYLTRANSFERASE SMYD"/>
    <property type="match status" value="1"/>
</dbReference>
<evidence type="ECO:0000256" key="1">
    <source>
        <dbReference type="ARBA" id="ARBA00022723"/>
    </source>
</evidence>
<name>A0A1D1UW00_RAMVA</name>
<evidence type="ECO:0000313" key="6">
    <source>
        <dbReference type="EMBL" id="GAU93826.1"/>
    </source>
</evidence>
<dbReference type="Pfam" id="PF01753">
    <property type="entry name" value="zf-MYND"/>
    <property type="match status" value="1"/>
</dbReference>
<gene>
    <name evidence="6" type="primary">RvY_05703</name>
    <name evidence="6" type="synonym">RvY_05703.1</name>
    <name evidence="6" type="ORF">RvY_05703-1</name>
</gene>
<dbReference type="Proteomes" id="UP000186922">
    <property type="component" value="Unassembled WGS sequence"/>
</dbReference>
<dbReference type="OrthoDB" id="265717at2759"/>
<dbReference type="STRING" id="947166.A0A1D1UW00"/>
<evidence type="ECO:0000256" key="3">
    <source>
        <dbReference type="ARBA" id="ARBA00022833"/>
    </source>
</evidence>
<keyword evidence="1" id="KW-0479">Metal-binding</keyword>
<protein>
    <recommendedName>
        <fullName evidence="5">MYND-type domain-containing protein</fullName>
    </recommendedName>
</protein>
<evidence type="ECO:0000313" key="7">
    <source>
        <dbReference type="Proteomes" id="UP000186922"/>
    </source>
</evidence>
<sequence>MSATSDSYACDPAFPIGPVKTKMYGPYQIGDRVLYEKPWIFVVSEKCRQGICNHCFQRGPTLKRCTGCGFSWYCGKECQKASWKFVHKYECPIFKNALASTELAVPLTIETVRLCLQAIIRIKHDKSWNLPSDAFPILPNRTFTNLMHHWEEIQNDPAEMEFLEVMSSYFYKTFKGIADYGDLIDMDQLGVIHGRIRINNMTIFGTYGDKLGVGLYLSGSSLDHACLPNACPSFSGTLLNIHTTESVDCFDNLRLSYLDKLYFSKPRREMLQKRYYFDCLCRACVDESLDKRMNSVRCSNCDGVILMEPFSFESEPCQKCAQSCSEKDVENVRQMLELGRHTQILLSEAKKSDDHRRVLSLSEELNSKLRKVLHPFNSLVISTSLQIACSADILGQYAKAFAHFSELSTTYTKVHPFWTFQNAEILMKCTTRGLIVKTAPKEQLELLKHFVEAMKIVSVCAGRDSPTFAYYKKFYEDCREVCSFSSPLENNF</sequence>
<dbReference type="SUPFAM" id="SSF82199">
    <property type="entry name" value="SET domain"/>
    <property type="match status" value="1"/>
</dbReference>
<keyword evidence="3" id="KW-0862">Zinc</keyword>
<comment type="caution">
    <text evidence="6">The sequence shown here is derived from an EMBL/GenBank/DDBJ whole genome shotgun (WGS) entry which is preliminary data.</text>
</comment>
<evidence type="ECO:0000256" key="2">
    <source>
        <dbReference type="ARBA" id="ARBA00022771"/>
    </source>
</evidence>
<dbReference type="InterPro" id="IPR002893">
    <property type="entry name" value="Znf_MYND"/>
</dbReference>
<dbReference type="Gene3D" id="1.10.220.160">
    <property type="match status" value="1"/>
</dbReference>
<proteinExistence type="predicted"/>